<reference evidence="2 3" key="1">
    <citation type="submission" date="2023-08" db="EMBL/GenBank/DDBJ databases">
        <title>A Necator americanus chromosomal reference genome.</title>
        <authorList>
            <person name="Ilik V."/>
            <person name="Petrzelkova K.J."/>
            <person name="Pardy F."/>
            <person name="Fuh T."/>
            <person name="Niatou-Singa F.S."/>
            <person name="Gouil Q."/>
            <person name="Baker L."/>
            <person name="Ritchie M.E."/>
            <person name="Jex A.R."/>
            <person name="Gazzola D."/>
            <person name="Li H."/>
            <person name="Toshio Fujiwara R."/>
            <person name="Zhan B."/>
            <person name="Aroian R.V."/>
            <person name="Pafco B."/>
            <person name="Schwarz E.M."/>
        </authorList>
    </citation>
    <scope>NUCLEOTIDE SEQUENCE [LARGE SCALE GENOMIC DNA]</scope>
    <source>
        <strain evidence="2 3">Aroian</strain>
        <tissue evidence="2">Whole animal</tissue>
    </source>
</reference>
<accession>A0ABR1CX81</accession>
<evidence type="ECO:0008006" key="4">
    <source>
        <dbReference type="Google" id="ProtNLM"/>
    </source>
</evidence>
<name>A0ABR1CX81_NECAM</name>
<keyword evidence="1" id="KW-0472">Membrane</keyword>
<dbReference type="InterPro" id="IPR039545">
    <property type="entry name" value="PGAP2"/>
</dbReference>
<feature type="transmembrane region" description="Helical" evidence="1">
    <location>
        <begin position="293"/>
        <end position="312"/>
    </location>
</feature>
<organism evidence="2 3">
    <name type="scientific">Necator americanus</name>
    <name type="common">Human hookworm</name>
    <dbReference type="NCBI Taxonomy" id="51031"/>
    <lineage>
        <taxon>Eukaryota</taxon>
        <taxon>Metazoa</taxon>
        <taxon>Ecdysozoa</taxon>
        <taxon>Nematoda</taxon>
        <taxon>Chromadorea</taxon>
        <taxon>Rhabditida</taxon>
        <taxon>Rhabditina</taxon>
        <taxon>Rhabditomorpha</taxon>
        <taxon>Strongyloidea</taxon>
        <taxon>Ancylostomatidae</taxon>
        <taxon>Bunostominae</taxon>
        <taxon>Necator</taxon>
    </lineage>
</organism>
<evidence type="ECO:0000256" key="1">
    <source>
        <dbReference type="SAM" id="Phobius"/>
    </source>
</evidence>
<dbReference type="EMBL" id="JAVFWL010000003">
    <property type="protein sequence ID" value="KAK6742899.1"/>
    <property type="molecule type" value="Genomic_DNA"/>
</dbReference>
<evidence type="ECO:0000313" key="2">
    <source>
        <dbReference type="EMBL" id="KAK6742899.1"/>
    </source>
</evidence>
<sequence length="373" mass="42817">MNDETCPSQPTVKQIVKIPRNRLENRLYKQGLVDDNNVHLSYFNFRVLWPALALSVTMYALFLEHVPSLIALTKHDRGMLEIQPGPSLHTYMEPLGVVGSLQTDHLPTPLELRKAFWTKYGSFQFRCNSTVPFPKDALPSILNLFEINVIGNVMFRLCSCLPIAVRLFVVHCRRTLIRRDFETSSFIHNLMNEVVPALTFVELFAMALFSIVAIRKDSPVINRYCKIAFAITAAVNMIITSAVLFAHKKNKPQRLDSISIFVKLVSTSLFCYTSPHYFQRHQASISFPICHVYLPRIFALMEYVMIASYGAFHFTSLIDIRNVTFLCYPRTCSGECEPLDPENFKKGEKYEHCRAYEYQQRLILAEKVKPDGS</sequence>
<feature type="transmembrane region" description="Helical" evidence="1">
    <location>
        <begin position="227"/>
        <end position="246"/>
    </location>
</feature>
<gene>
    <name evidence="2" type="primary">Necator_chrIII.g11035</name>
    <name evidence="2" type="ORF">RB195_010270</name>
</gene>
<dbReference type="PANTHER" id="PTHR12892">
    <property type="entry name" value="FGF RECEPTOR ACTIVATING PROTEIN 1"/>
    <property type="match status" value="1"/>
</dbReference>
<keyword evidence="3" id="KW-1185">Reference proteome</keyword>
<dbReference type="PANTHER" id="PTHR12892:SF8">
    <property type="entry name" value="PROTEIN CBG16685"/>
    <property type="match status" value="1"/>
</dbReference>
<evidence type="ECO:0000313" key="3">
    <source>
        <dbReference type="Proteomes" id="UP001303046"/>
    </source>
</evidence>
<keyword evidence="1" id="KW-1133">Transmembrane helix</keyword>
<keyword evidence="1" id="KW-0812">Transmembrane</keyword>
<feature type="transmembrane region" description="Helical" evidence="1">
    <location>
        <begin position="194"/>
        <end position="215"/>
    </location>
</feature>
<feature type="transmembrane region" description="Helical" evidence="1">
    <location>
        <begin position="258"/>
        <end position="278"/>
    </location>
</feature>
<comment type="caution">
    <text evidence="2">The sequence shown here is derived from an EMBL/GenBank/DDBJ whole genome shotgun (WGS) entry which is preliminary data.</text>
</comment>
<protein>
    <recommendedName>
        <fullName evidence="4">Neurotransmitter-gated ion-channel transmembrane region</fullName>
    </recommendedName>
</protein>
<proteinExistence type="predicted"/>
<dbReference type="Proteomes" id="UP001303046">
    <property type="component" value="Unassembled WGS sequence"/>
</dbReference>